<dbReference type="Gene3D" id="1.10.1060.10">
    <property type="entry name" value="Alpha-helical ferredoxin"/>
    <property type="match status" value="1"/>
</dbReference>
<reference evidence="9 10" key="1">
    <citation type="journal article" date="2014" name="Appl. Environ. Microbiol.">
        <title>Genomic features of a bumble bee symbiont reflect its host environment.</title>
        <authorList>
            <person name="Martinson V.G."/>
            <person name="Magoc T."/>
            <person name="Koch H."/>
            <person name="Salzberg S.L."/>
            <person name="Moran N.A."/>
        </authorList>
    </citation>
    <scope>NUCLEOTIDE SEQUENCE [LARGE SCALE GENOMIC DNA]</scope>
    <source>
        <strain evidence="9 10">Bimp</strain>
    </source>
</reference>
<evidence type="ECO:0000256" key="4">
    <source>
        <dbReference type="ARBA" id="ARBA00023002"/>
    </source>
</evidence>
<dbReference type="EMBL" id="AWGA01000006">
    <property type="protein sequence ID" value="TEA28144.1"/>
    <property type="molecule type" value="Genomic_DNA"/>
</dbReference>
<evidence type="ECO:0000259" key="8">
    <source>
        <dbReference type="Pfam" id="PF14691"/>
    </source>
</evidence>
<evidence type="ECO:0000313" key="10">
    <source>
        <dbReference type="Proteomes" id="UP000506160"/>
    </source>
</evidence>
<dbReference type="PANTHER" id="PTHR42783">
    <property type="entry name" value="GLUTAMATE SYNTHASE [NADPH] SMALL CHAIN"/>
    <property type="match status" value="1"/>
</dbReference>
<keyword evidence="2" id="KW-0004">4Fe-4S</keyword>
<evidence type="ECO:0000256" key="5">
    <source>
        <dbReference type="ARBA" id="ARBA00023004"/>
    </source>
</evidence>
<feature type="domain" description="Dihydroprymidine dehydrogenase" evidence="8">
    <location>
        <begin position="71"/>
        <end position="181"/>
    </location>
</feature>
<dbReference type="GO" id="GO:0016491">
    <property type="term" value="F:oxidoreductase activity"/>
    <property type="evidence" value="ECO:0007669"/>
    <property type="project" value="UniProtKB-KW"/>
</dbReference>
<organism evidence="9 10">
    <name type="scientific">Candidatus Schmidhempelia bombi str. Bimp</name>
    <dbReference type="NCBI Taxonomy" id="1387197"/>
    <lineage>
        <taxon>Bacteria</taxon>
        <taxon>Pseudomonadati</taxon>
        <taxon>Pseudomonadota</taxon>
        <taxon>Gammaproteobacteria</taxon>
        <taxon>Orbales</taxon>
        <taxon>Orbaceae</taxon>
        <taxon>Candidatus Schmidhempelia</taxon>
    </lineage>
</organism>
<dbReference type="Pfam" id="PF14691">
    <property type="entry name" value="Fer4_20"/>
    <property type="match status" value="1"/>
</dbReference>
<comment type="cofactor">
    <cofactor evidence="1">
        <name>[4Fe-4S] cluster</name>
        <dbReference type="ChEBI" id="CHEBI:49883"/>
    </cofactor>
</comment>
<keyword evidence="5" id="KW-0408">Iron</keyword>
<evidence type="ECO:0000256" key="2">
    <source>
        <dbReference type="ARBA" id="ARBA00022485"/>
    </source>
</evidence>
<dbReference type="Pfam" id="PF07992">
    <property type="entry name" value="Pyr_redox_2"/>
    <property type="match status" value="1"/>
</dbReference>
<keyword evidence="6" id="KW-0411">Iron-sulfur</keyword>
<dbReference type="PANTHER" id="PTHR42783:SF1">
    <property type="entry name" value="OXIDOREDUCTASE AEGA-RELATED"/>
    <property type="match status" value="1"/>
</dbReference>
<evidence type="ECO:0000256" key="3">
    <source>
        <dbReference type="ARBA" id="ARBA00022723"/>
    </source>
</evidence>
<dbReference type="SUPFAM" id="SSF46548">
    <property type="entry name" value="alpha-helical ferredoxin"/>
    <property type="match status" value="1"/>
</dbReference>
<dbReference type="GO" id="GO:0044281">
    <property type="term" value="P:small molecule metabolic process"/>
    <property type="evidence" value="ECO:0007669"/>
    <property type="project" value="UniProtKB-ARBA"/>
</dbReference>
<dbReference type="InterPro" id="IPR028261">
    <property type="entry name" value="DPD_II"/>
</dbReference>
<gene>
    <name evidence="9" type="ORF">O970_00110</name>
</gene>
<keyword evidence="4" id="KW-0560">Oxidoreductase</keyword>
<dbReference type="InterPro" id="IPR006006">
    <property type="entry name" value="GltD-like"/>
</dbReference>
<dbReference type="GO" id="GO:0046872">
    <property type="term" value="F:metal ion binding"/>
    <property type="evidence" value="ECO:0007669"/>
    <property type="project" value="UniProtKB-KW"/>
</dbReference>
<evidence type="ECO:0000256" key="6">
    <source>
        <dbReference type="ARBA" id="ARBA00023014"/>
    </source>
</evidence>
<dbReference type="Gene3D" id="3.50.50.60">
    <property type="entry name" value="FAD/NAD(P)-binding domain"/>
    <property type="match status" value="2"/>
</dbReference>
<evidence type="ECO:0000256" key="1">
    <source>
        <dbReference type="ARBA" id="ARBA00001966"/>
    </source>
</evidence>
<feature type="non-terminal residue" evidence="9">
    <location>
        <position position="1"/>
    </location>
</feature>
<dbReference type="RefSeq" id="WP_024495163.1">
    <property type="nucleotide sequence ID" value="NZ_AWGA01000006.1"/>
</dbReference>
<evidence type="ECO:0000313" key="9">
    <source>
        <dbReference type="EMBL" id="TEA28144.1"/>
    </source>
</evidence>
<dbReference type="InterPro" id="IPR036188">
    <property type="entry name" value="FAD/NAD-bd_sf"/>
</dbReference>
<keyword evidence="10" id="KW-1185">Reference proteome</keyword>
<dbReference type="NCBIfam" id="TIGR01318">
    <property type="entry name" value="gltD_gamma_fam"/>
    <property type="match status" value="1"/>
</dbReference>
<evidence type="ECO:0000259" key="7">
    <source>
        <dbReference type="Pfam" id="PF07992"/>
    </source>
</evidence>
<name>A0AB94IF56_9GAMM</name>
<keyword evidence="3" id="KW-0479">Metal-binding</keyword>
<feature type="domain" description="FAD/NAD(P)-binding" evidence="7">
    <location>
        <begin position="194"/>
        <end position="508"/>
    </location>
</feature>
<dbReference type="Proteomes" id="UP000506160">
    <property type="component" value="Unassembled WGS sequence"/>
</dbReference>
<dbReference type="FunFam" id="3.50.50.60:FF:000077">
    <property type="entry name" value="Glutamate synthase small subunit"/>
    <property type="match status" value="1"/>
</dbReference>
<dbReference type="SUPFAM" id="SSF51971">
    <property type="entry name" value="Nucleotide-binding domain"/>
    <property type="match status" value="2"/>
</dbReference>
<dbReference type="PRINTS" id="PR00419">
    <property type="entry name" value="ADXRDTASE"/>
</dbReference>
<comment type="caution">
    <text evidence="9">The sequence shown here is derived from an EMBL/GenBank/DDBJ whole genome shotgun (WGS) entry which is preliminary data.</text>
</comment>
<dbReference type="GO" id="GO:0051539">
    <property type="term" value="F:4 iron, 4 sulfur cluster binding"/>
    <property type="evidence" value="ECO:0007669"/>
    <property type="project" value="UniProtKB-KW"/>
</dbReference>
<dbReference type="InterPro" id="IPR023753">
    <property type="entry name" value="FAD/NAD-binding_dom"/>
</dbReference>
<dbReference type="InterPro" id="IPR009051">
    <property type="entry name" value="Helical_ferredxn"/>
</dbReference>
<dbReference type="AlphaFoldDB" id="A0AB94IF56"/>
<accession>A0AB94IF56</accession>
<dbReference type="FunFam" id="3.50.50.60:FF:000068">
    <property type="entry name" value="Glutamate synthase small subunit"/>
    <property type="match status" value="1"/>
</dbReference>
<sequence length="533" mass="58896">VAACPTQSLTLIDQDTLIQQQRQKQQKTAFCATADRTMLMEPPPQISVSPFVNLQQMPRQNATKIALEQRKTTFTEIYNGFTSMQTEQQAQRCFSCGPHSVCEWRCPLHNRIPHWIKLAKEGRILEAVELSHYTNSLPEITGRVCPQDRLCEGSCTLKNETDAVTIGNIERYITDNAFAMGWRPDLSYVKPTGKKVAIIGAGPAGLACADILVRNGISPVVFDRHPEIGGMLTFGIPSFKLDKEVLIRRREIFTDMGIEFQLNTDVGKDVSITALIDEYDALFVGVGTYRSMQARLENEDANGVYKALSYLTANTKQLMGLPELAHQPYINLQGKRVVVLGGGDTAMDCVRTAIRQGAIEVTCAYRRDESNMPGSKKEVNNAREEGANFLFMMQPIKIEVNDQGNVIGIRMLKTKLGDPDLTGRRVAQPIPDSEFLLEADAVIIAFGFNAHNLEWLQAQGVTLNRWGTIIAPPVNHEKLACQTTHPKIFAGGDIVRGADLVVTAIADGRMAANSILQYLGLESQIPQCMESGL</sequence>
<protein>
    <submittedName>
        <fullName evidence="9">Oxidoreductase FeS-binding subunit</fullName>
    </submittedName>
</protein>
<proteinExistence type="predicted"/>